<comment type="caution">
    <text evidence="5">The sequence shown here is derived from an EMBL/GenBank/DDBJ whole genome shotgun (WGS) entry which is preliminary data.</text>
</comment>
<dbReference type="Gene3D" id="3.30.300.30">
    <property type="match status" value="3"/>
</dbReference>
<dbReference type="Proteomes" id="UP001580928">
    <property type="component" value="Unassembled WGS sequence"/>
</dbReference>
<dbReference type="Pfam" id="PF08242">
    <property type="entry name" value="Methyltransf_12"/>
    <property type="match status" value="1"/>
</dbReference>
<dbReference type="SUPFAM" id="SSF53474">
    <property type="entry name" value="alpha/beta-Hydrolases"/>
    <property type="match status" value="1"/>
</dbReference>
<keyword evidence="3" id="KW-0677">Repeat</keyword>
<protein>
    <submittedName>
        <fullName evidence="5">Amino acid adenylation domain-containing protein</fullName>
    </submittedName>
</protein>
<dbReference type="SUPFAM" id="SSF56801">
    <property type="entry name" value="Acetyl-CoA synthetase-like"/>
    <property type="match status" value="2"/>
</dbReference>
<evidence type="ECO:0000313" key="5">
    <source>
        <dbReference type="EMBL" id="MFB5944678.1"/>
    </source>
</evidence>
<dbReference type="InterPro" id="IPR010071">
    <property type="entry name" value="AA_adenyl_dom"/>
</dbReference>
<name>A0ABV5CBE6_9SPHI</name>
<dbReference type="SUPFAM" id="SSF52777">
    <property type="entry name" value="CoA-dependent acyltransferases"/>
    <property type="match status" value="4"/>
</dbReference>
<dbReference type="InterPro" id="IPR013217">
    <property type="entry name" value="Methyltransf_12"/>
</dbReference>
<dbReference type="CDD" id="cd02440">
    <property type="entry name" value="AdoMet_MTases"/>
    <property type="match status" value="1"/>
</dbReference>
<gene>
    <name evidence="5" type="ORF">WKR92_02410</name>
</gene>
<evidence type="ECO:0000256" key="1">
    <source>
        <dbReference type="ARBA" id="ARBA00022450"/>
    </source>
</evidence>
<dbReference type="InterPro" id="IPR020806">
    <property type="entry name" value="PKS_PP-bd"/>
</dbReference>
<dbReference type="PANTHER" id="PTHR45527:SF1">
    <property type="entry name" value="FATTY ACID SYNTHASE"/>
    <property type="match status" value="1"/>
</dbReference>
<keyword evidence="6" id="KW-1185">Reference proteome</keyword>
<dbReference type="Pfam" id="PF00550">
    <property type="entry name" value="PP-binding"/>
    <property type="match status" value="2"/>
</dbReference>
<dbReference type="InterPro" id="IPR029058">
    <property type="entry name" value="AB_hydrolase_fold"/>
</dbReference>
<evidence type="ECO:0000256" key="3">
    <source>
        <dbReference type="ARBA" id="ARBA00022737"/>
    </source>
</evidence>
<proteinExistence type="predicted"/>
<dbReference type="InterPro" id="IPR023213">
    <property type="entry name" value="CAT-like_dom_sf"/>
</dbReference>
<dbReference type="SUPFAM" id="SSF53335">
    <property type="entry name" value="S-adenosyl-L-methionine-dependent methyltransferases"/>
    <property type="match status" value="1"/>
</dbReference>
<sequence>MELTQNIDNKTIDLQEVDFDPFAGPKLVKVIPTTQSQLEIWLSCIMGGDDANRSYNESISLKLKGDLNRQAIKSAINTLQDRHEILRSTFSPDGKSICIYKPFPVSHTYRDLSEKNPENQQKELDKLHKIDAESVFDLVRGPLLRTYLIKTTEQEHILKISAHHLVCDGWSFGIILENISAIYNSLVGNENIALETPIPYSHYAQEIQEHTSSNEYREIEAFWLNQYNDVPILNLPTDRVRPQVRTFKSHRADFSVPKSIIESLKSFGSKKKASLITTLIAAFESYLHLLTKQNDIVLGLPASGQSATGNYELVGHCVNLLPLRSKINGDESFMDYLDKRKSEIMDAYDHQQFTFSSLLQKLNIARDSSRIPLVPVIFNVDMGMDANVSFSGLEHELFSDPRAYENFEIFLNITGTEQKLNFEWSYNSLLFTSDTIEKMMSEFQSLLECLIAEPSIKIKDIHISRNRSLLRDLDQWNNTVVTYPKDKTVADLVNETAIRYPSKAAIIFNDQETTYTELNQQSNRIAHYLINQGVKENDIIALVADRSPEMIITLLGIIKSGAAYLPIDPQYPEGRIQFMLEDSGVKYALVSQTQQATLHTAATKLIIEDLLLSLQNTSSSYPSLNLTADRTAYVLYTSGSTGKPKGVQIKHPSLTNFLLSVQKEPGIKENDVLLAVSTISFDIAATEIFLPLISGASVYLADTNSTRDGRALFDIVQNKGISIMQATPLTWRIMLAAGWNQKLPLKVICTGEAFPKDLAETLLLKSSEVWNGYGPTEATIWASIKKLSVSDELITIGNPIANTQLYILDEHLSPVPLGTSGELYIAGDCLADGYLNRPDLSDQKFLPNPFKPGTKIYQTGDLGYRLPNGEVVCLGRADAQVKIRGHRIELGEIEYNLIQQAGIKEAVVVADGDDKDNQQLLAYVVPDEKDSSGWMERWDDLYTLGIKSEESVPLEDQNLDIAIISQYNNQEDIKEHGREWTQEGLKRIRALKAKKILELGTGGGHLLFELAPNAEKYIATDYSDVAISKLNDKLALNKERWKHVNAFRAPADDFSSIQEKDFDLIFFHGVVQYFPTLEYLVKVLETAVDHLRDGGCIHIGDSQTLSAISMHFATEQLALLQDQVSVDEFEKIVRYQTEKEEEISIDPGFFYFLPQLIPNITAVDVQIRGGDYSNEATKCHYDIWLYKGESVPRTVANDIVETWHERSSLESIDTLLSDHSNKVILIRDIPNQRVVKDYALSQIVRTLDKNDTVKTIKGKLRAINPTGINPTELWRLGEQRGFKTHIRWTNDASDGNIEVVFIPVNLGECLPDAPSQLVITSEKEYLRVKKDTVEILSIPDHQIHLWKNKLKAHLPEFMIPNALIALNRFPTTENGKIDRKSLPQPAKILAETQSSQAKPSNATEQLIHDLWCKHLDLTSVDIHSNFFELGGHSLIAVRLMLDLEKETGIRLPISALFQNSSIAKLAQKIVLNDEQKLSVQPSATSLESQTITAPTTKPQKEIWTSCILGGENANRAYNISYAQKLYGKLDLEILRSSIQELVNRHQSLRSTFNDEGTEIIINPNVVADYTFFEISNLSPYEQKEFIDKELHKCATDVLDLQQAPLFKAIVIQTSQDEHLFIISFHHIICDGFSTSIIMKELSEVYNAKLSGTNLKIAPAVSLSDFTNKTDKYYKSDEYNETIRFWIDQYQGETPVLNLPTDFTRPQKRTYNGARAYFHVANDNIKKLKALAFNNGCSSAILFRSIFEIFLSRICNQKTIITGLPVAGQLNEENTNLVGHCVNLLPLKTTINPKLTFEAYLAERRDSILEVYNHYNITFSDLLSSLKYKRDTSRLPLTPVFLNINSDKFEFEFINLKKETYPTKKLFETFEIALNIDDLTTEVVFRWDYNTDLFKSETIEEFQREFETLINIFSNESNIIIGKIATKHDKEYEALLKKVADWNSTQQIYPKDKNITAYIDEISNSYPSKTALTYNNQHITYQELNLQSNQFAHFLIGEGLKKGNIVAFMLDRGPEMIISLLGILKAGAAYLPLDPQFPSDRTDFMLTDSESQLIITSQKYLHRFKDKNGVITWENVEERVSQESDTLSVVSSNAHDLAYVLYTSGSTGKPKGVQIEMHSLVNFLLSMQEKPGISLNDKLLAVTTISFDIAGLELLLPLISGAEIVMADYEKSRNGVELLNLLNQSNANIMQATPITWYMLIECGWQPTTMFKALCGGENLPKDLIEKLLALGVNLWNMYGPTETTIWSSTKNITSSEGTITVGKPINNTEFYILDEEMRQVPTGTVGEIYIAGDGLARGYLNRPELTSEKFIKNPFSINKDARMYSTGDTGYFLDNGEVVCLGRMDSQVKIRGFRIELEEIEYNFNKLPGIKKCIVSVDKENPYTPQLRAYVLLDTEETKISADTVIEWKTQLKTMMPDYMIPTSITAVDKFPTTNNGKIDRKSLDKRKQNESQFAEKSVVKVKNELEETVARIWSEHLLIDQIDRNSNFFDLGGNSLLAIRTMRAIENETGIRVPISILFEHSTIKSVAHFLSDSKQEKKWQCLVPIKRTGTKSPLYLVHGGGFNILTFEPLSKHLDPDQPLYALQGLGLYDKNTLLPTVEEIAAFYINEMLENDPVGPYQLGGYCSGGILAYEMAAQLQAMGKKVSFLAMLDTNYDYPPLGATTNQLILRDIKNIVLAGMHLIKSSLLHPRLTYRYIRNEIEKKSKIFRTKSHISFYEETVNEAYEQAFKTYKGKPLNTKITLLKAKTRVFYVEDPKLYGWKKLALQGIDVHTMKGDHTTFLMPPNEKEFAKKLQILLN</sequence>
<dbReference type="NCBIfam" id="TIGR01733">
    <property type="entry name" value="AA-adenyl-dom"/>
    <property type="match status" value="2"/>
</dbReference>
<dbReference type="EMBL" id="JBBVGT010000002">
    <property type="protein sequence ID" value="MFB5944678.1"/>
    <property type="molecule type" value="Genomic_DNA"/>
</dbReference>
<dbReference type="Gene3D" id="3.40.50.1820">
    <property type="entry name" value="alpha/beta hydrolase"/>
    <property type="match status" value="2"/>
</dbReference>
<dbReference type="Pfam" id="PF00975">
    <property type="entry name" value="Thioesterase"/>
    <property type="match status" value="1"/>
</dbReference>
<dbReference type="PANTHER" id="PTHR45527">
    <property type="entry name" value="NONRIBOSOMAL PEPTIDE SYNTHETASE"/>
    <property type="match status" value="1"/>
</dbReference>
<dbReference type="Gene3D" id="3.30.559.10">
    <property type="entry name" value="Chloramphenicol acetyltransferase-like domain"/>
    <property type="match status" value="2"/>
</dbReference>
<reference evidence="5 6" key="1">
    <citation type="submission" date="2024-04" db="EMBL/GenBank/DDBJ databases">
        <title>Albibacterium profundi sp. nov., isolated from sediment of the Challenger Deep of Mariana Trench.</title>
        <authorList>
            <person name="Wang Y."/>
        </authorList>
    </citation>
    <scope>NUCLEOTIDE SEQUENCE [LARGE SCALE GENOMIC DNA]</scope>
    <source>
        <strain evidence="5 6">RHL897</strain>
    </source>
</reference>
<dbReference type="InterPro" id="IPR001031">
    <property type="entry name" value="Thioesterase"/>
</dbReference>
<evidence type="ECO:0000259" key="4">
    <source>
        <dbReference type="PROSITE" id="PS50075"/>
    </source>
</evidence>
<dbReference type="Gene3D" id="3.40.50.980">
    <property type="match status" value="4"/>
</dbReference>
<evidence type="ECO:0000256" key="2">
    <source>
        <dbReference type="ARBA" id="ARBA00022553"/>
    </source>
</evidence>
<dbReference type="InterPro" id="IPR020845">
    <property type="entry name" value="AMP-binding_CS"/>
</dbReference>
<dbReference type="Pfam" id="PF00501">
    <property type="entry name" value="AMP-binding"/>
    <property type="match status" value="2"/>
</dbReference>
<feature type="domain" description="Carrier" evidence="4">
    <location>
        <begin position="2461"/>
        <end position="2536"/>
    </location>
</feature>
<dbReference type="InterPro" id="IPR000873">
    <property type="entry name" value="AMP-dep_synth/lig_dom"/>
</dbReference>
<accession>A0ABV5CBE6</accession>
<dbReference type="InterPro" id="IPR036736">
    <property type="entry name" value="ACP-like_sf"/>
</dbReference>
<evidence type="ECO:0000313" key="6">
    <source>
        <dbReference type="Proteomes" id="UP001580928"/>
    </source>
</evidence>
<dbReference type="SUPFAM" id="SSF47336">
    <property type="entry name" value="ACP-like"/>
    <property type="match status" value="2"/>
</dbReference>
<dbReference type="CDD" id="cd19531">
    <property type="entry name" value="LCL_NRPS-like"/>
    <property type="match status" value="1"/>
</dbReference>
<dbReference type="PROSITE" id="PS50075">
    <property type="entry name" value="CARRIER"/>
    <property type="match status" value="2"/>
</dbReference>
<dbReference type="SMART" id="SM00823">
    <property type="entry name" value="PKS_PP"/>
    <property type="match status" value="2"/>
</dbReference>
<dbReference type="Gene3D" id="1.10.1200.10">
    <property type="entry name" value="ACP-like"/>
    <property type="match status" value="1"/>
</dbReference>
<feature type="domain" description="Carrier" evidence="4">
    <location>
        <begin position="1398"/>
        <end position="1473"/>
    </location>
</feature>
<dbReference type="PROSITE" id="PS00455">
    <property type="entry name" value="AMP_BINDING"/>
    <property type="match status" value="2"/>
</dbReference>
<keyword evidence="2" id="KW-0597">Phosphoprotein</keyword>
<organism evidence="5 6">
    <name type="scientific">Albibacterium profundi</name>
    <dbReference type="NCBI Taxonomy" id="3134906"/>
    <lineage>
        <taxon>Bacteria</taxon>
        <taxon>Pseudomonadati</taxon>
        <taxon>Bacteroidota</taxon>
        <taxon>Sphingobacteriia</taxon>
        <taxon>Sphingobacteriales</taxon>
        <taxon>Sphingobacteriaceae</taxon>
        <taxon>Albibacterium</taxon>
    </lineage>
</organism>
<dbReference type="InterPro" id="IPR001242">
    <property type="entry name" value="Condensation_dom"/>
</dbReference>
<dbReference type="Gene3D" id="3.40.50.150">
    <property type="entry name" value="Vaccinia Virus protein VP39"/>
    <property type="match status" value="1"/>
</dbReference>
<dbReference type="RefSeq" id="WP_375556241.1">
    <property type="nucleotide sequence ID" value="NZ_JBBVGT010000002.1"/>
</dbReference>
<dbReference type="Gene3D" id="3.30.559.30">
    <property type="entry name" value="Nonribosomal peptide synthetase, condensation domain"/>
    <property type="match status" value="2"/>
</dbReference>
<dbReference type="InterPro" id="IPR029063">
    <property type="entry name" value="SAM-dependent_MTases_sf"/>
</dbReference>
<dbReference type="InterPro" id="IPR009081">
    <property type="entry name" value="PP-bd_ACP"/>
</dbReference>
<keyword evidence="1" id="KW-0596">Phosphopantetheine</keyword>
<dbReference type="Pfam" id="PF00668">
    <property type="entry name" value="Condensation"/>
    <property type="match status" value="2"/>
</dbReference>
<dbReference type="NCBIfam" id="NF003417">
    <property type="entry name" value="PRK04813.1"/>
    <property type="match status" value="3"/>
</dbReference>
<dbReference type="Gene3D" id="2.30.38.10">
    <property type="entry name" value="Luciferase, Domain 3"/>
    <property type="match status" value="2"/>
</dbReference>
<dbReference type="InterPro" id="IPR045851">
    <property type="entry name" value="AMP-bd_C_sf"/>
</dbReference>